<dbReference type="InterPro" id="IPR011992">
    <property type="entry name" value="EF-hand-dom_pair"/>
</dbReference>
<keyword evidence="4" id="KW-0106">Calcium</keyword>
<dbReference type="AlphaFoldDB" id="A0AAD4JH30"/>
<dbReference type="Gene3D" id="3.30.60.90">
    <property type="match status" value="1"/>
</dbReference>
<gene>
    <name evidence="7" type="ORF">C2S53_009654</name>
</gene>
<name>A0AAD4JH30_PERFH</name>
<organism evidence="7 8">
    <name type="scientific">Perilla frutescens var. hirtella</name>
    <name type="common">Perilla citriodora</name>
    <name type="synonym">Perilla setoyensis</name>
    <dbReference type="NCBI Taxonomy" id="608512"/>
    <lineage>
        <taxon>Eukaryota</taxon>
        <taxon>Viridiplantae</taxon>
        <taxon>Streptophyta</taxon>
        <taxon>Embryophyta</taxon>
        <taxon>Tracheophyta</taxon>
        <taxon>Spermatophyta</taxon>
        <taxon>Magnoliopsida</taxon>
        <taxon>eudicotyledons</taxon>
        <taxon>Gunneridae</taxon>
        <taxon>Pentapetalae</taxon>
        <taxon>asterids</taxon>
        <taxon>lamiids</taxon>
        <taxon>Lamiales</taxon>
        <taxon>Lamiaceae</taxon>
        <taxon>Nepetoideae</taxon>
        <taxon>Elsholtzieae</taxon>
        <taxon>Perilla</taxon>
    </lineage>
</organism>
<dbReference type="SUPFAM" id="SSF57850">
    <property type="entry name" value="RING/U-box"/>
    <property type="match status" value="1"/>
</dbReference>
<dbReference type="Pfam" id="PF13499">
    <property type="entry name" value="EF-hand_7"/>
    <property type="match status" value="1"/>
</dbReference>
<feature type="domain" description="EF-hand" evidence="6">
    <location>
        <begin position="54"/>
        <end position="83"/>
    </location>
</feature>
<keyword evidence="3" id="KW-0862">Zinc</keyword>
<dbReference type="PROSITE" id="PS00018">
    <property type="entry name" value="EF_HAND_1"/>
    <property type="match status" value="2"/>
</dbReference>
<evidence type="ECO:0000313" key="7">
    <source>
        <dbReference type="EMBL" id="KAH6833728.1"/>
    </source>
</evidence>
<keyword evidence="8" id="KW-1185">Reference proteome</keyword>
<evidence type="ECO:0000256" key="4">
    <source>
        <dbReference type="ARBA" id="ARBA00022837"/>
    </source>
</evidence>
<dbReference type="PROSITE" id="PS50222">
    <property type="entry name" value="EF_HAND_2"/>
    <property type="match status" value="2"/>
</dbReference>
<feature type="region of interest" description="Disordered" evidence="5">
    <location>
        <begin position="150"/>
        <end position="176"/>
    </location>
</feature>
<dbReference type="SMART" id="SM00054">
    <property type="entry name" value="EFh"/>
    <property type="match status" value="2"/>
</dbReference>
<dbReference type="InterPro" id="IPR018247">
    <property type="entry name" value="EF_Hand_1_Ca_BS"/>
</dbReference>
<evidence type="ECO:0000256" key="1">
    <source>
        <dbReference type="ARBA" id="ARBA00022723"/>
    </source>
</evidence>
<dbReference type="SUPFAM" id="SSF47473">
    <property type="entry name" value="EF-hand"/>
    <property type="match status" value="1"/>
</dbReference>
<reference evidence="7 8" key="1">
    <citation type="journal article" date="2021" name="Nat. Commun.">
        <title>Incipient diploidization of the medicinal plant Perilla within 10,000 years.</title>
        <authorList>
            <person name="Zhang Y."/>
            <person name="Shen Q."/>
            <person name="Leng L."/>
            <person name="Zhang D."/>
            <person name="Chen S."/>
            <person name="Shi Y."/>
            <person name="Ning Z."/>
            <person name="Chen S."/>
        </authorList>
    </citation>
    <scope>NUCLEOTIDE SEQUENCE [LARGE SCALE GENOMIC DNA]</scope>
    <source>
        <strain evidence="8">cv. PC099</strain>
    </source>
</reference>
<dbReference type="EMBL" id="SDAM02000055">
    <property type="protein sequence ID" value="KAH6833728.1"/>
    <property type="molecule type" value="Genomic_DNA"/>
</dbReference>
<dbReference type="GO" id="GO:0005509">
    <property type="term" value="F:calcium ion binding"/>
    <property type="evidence" value="ECO:0007669"/>
    <property type="project" value="InterPro"/>
</dbReference>
<dbReference type="InterPro" id="IPR043145">
    <property type="entry name" value="Znf_ZZ_sf"/>
</dbReference>
<evidence type="ECO:0000256" key="2">
    <source>
        <dbReference type="ARBA" id="ARBA00022771"/>
    </source>
</evidence>
<proteinExistence type="predicted"/>
<evidence type="ECO:0000256" key="3">
    <source>
        <dbReference type="ARBA" id="ARBA00022833"/>
    </source>
</evidence>
<protein>
    <recommendedName>
        <fullName evidence="6">EF-hand domain-containing protein</fullName>
    </recommendedName>
</protein>
<dbReference type="GO" id="GO:0008270">
    <property type="term" value="F:zinc ion binding"/>
    <property type="evidence" value="ECO:0007669"/>
    <property type="project" value="UniProtKB-KW"/>
</dbReference>
<dbReference type="InterPro" id="IPR002048">
    <property type="entry name" value="EF_hand_dom"/>
</dbReference>
<evidence type="ECO:0000256" key="5">
    <source>
        <dbReference type="SAM" id="MobiDB-lite"/>
    </source>
</evidence>
<dbReference type="Gene3D" id="1.10.238.10">
    <property type="entry name" value="EF-hand"/>
    <property type="match status" value="1"/>
</dbReference>
<sequence length="212" mass="23682">MEQIREVAMAYYTGSTAEKKQLAREFFSLLDGDGDGRVSLSEYKSLLRSFNFGDKLFEKIDENGDGTLDFEEVLTLYYMARIGIRNCDGCGNFLLGSYFSCMLCEKDCPYDLCCACYGGGKFHHHHPTDNFLDDRSTRLLLIHFLQQADDKPELSSSQRDPPSPKPITRHNSYSSREENVKTAFEAFETGVSVGNAVATIGTLAIQTGCSVM</sequence>
<evidence type="ECO:0000313" key="8">
    <source>
        <dbReference type="Proteomes" id="UP001190926"/>
    </source>
</evidence>
<keyword evidence="1" id="KW-0479">Metal-binding</keyword>
<feature type="domain" description="EF-hand" evidence="6">
    <location>
        <begin position="18"/>
        <end position="53"/>
    </location>
</feature>
<comment type="caution">
    <text evidence="7">The sequence shown here is derived from an EMBL/GenBank/DDBJ whole genome shotgun (WGS) entry which is preliminary data.</text>
</comment>
<dbReference type="CDD" id="cd00051">
    <property type="entry name" value="EFh"/>
    <property type="match status" value="1"/>
</dbReference>
<dbReference type="Proteomes" id="UP001190926">
    <property type="component" value="Unassembled WGS sequence"/>
</dbReference>
<evidence type="ECO:0000259" key="6">
    <source>
        <dbReference type="PROSITE" id="PS50222"/>
    </source>
</evidence>
<keyword evidence="2" id="KW-0863">Zinc-finger</keyword>
<accession>A0AAD4JH30</accession>